<dbReference type="GO" id="GO:0016787">
    <property type="term" value="F:hydrolase activity"/>
    <property type="evidence" value="ECO:0007669"/>
    <property type="project" value="UniProtKB-KW"/>
</dbReference>
<evidence type="ECO:0000256" key="5">
    <source>
        <dbReference type="SAM" id="MobiDB-lite"/>
    </source>
</evidence>
<dbReference type="RefSeq" id="WP_281808962.1">
    <property type="nucleotide sequence ID" value="NZ_BSDO01000006.1"/>
</dbReference>
<dbReference type="GO" id="GO:0046872">
    <property type="term" value="F:metal ion binding"/>
    <property type="evidence" value="ECO:0007669"/>
    <property type="project" value="UniProtKB-KW"/>
</dbReference>
<dbReference type="PANTHER" id="PTHR42978">
    <property type="entry name" value="QUORUM-QUENCHING LACTONASE YTNP-RELATED-RELATED"/>
    <property type="match status" value="1"/>
</dbReference>
<comment type="caution">
    <text evidence="7">The sequence shown here is derived from an EMBL/GenBank/DDBJ whole genome shotgun (WGS) entry which is preliminary data.</text>
</comment>
<keyword evidence="2" id="KW-0479">Metal-binding</keyword>
<evidence type="ECO:0000259" key="6">
    <source>
        <dbReference type="SMART" id="SM00849"/>
    </source>
</evidence>
<gene>
    <name evidence="8" type="ORF">GGQ86_003786</name>
    <name evidence="7" type="ORF">XFLAVUS301_38320</name>
</gene>
<dbReference type="InterPro" id="IPR051013">
    <property type="entry name" value="MBL_superfamily_lactonases"/>
</dbReference>
<evidence type="ECO:0000256" key="1">
    <source>
        <dbReference type="ARBA" id="ARBA00007749"/>
    </source>
</evidence>
<protein>
    <submittedName>
        <fullName evidence="8">Glyoxylase-like metal-dependent hydrolase (Beta-lactamase superfamily II)</fullName>
    </submittedName>
    <submittedName>
        <fullName evidence="7">MBL fold metallo-hydrolase</fullName>
    </submittedName>
</protein>
<proteinExistence type="inferred from homology"/>
<dbReference type="Gene3D" id="3.60.15.10">
    <property type="entry name" value="Ribonuclease Z/Hydroxyacylglutathione hydrolase-like"/>
    <property type="match status" value="1"/>
</dbReference>
<dbReference type="CDD" id="cd07720">
    <property type="entry name" value="OPHC2-like_MBL-fold"/>
    <property type="match status" value="1"/>
</dbReference>
<reference evidence="7" key="1">
    <citation type="submission" date="2022-12" db="EMBL/GenBank/DDBJ databases">
        <title>Reference genome sequencing for broad-spectrum identification of bacterial and archaeal isolates by mass spectrometry.</title>
        <authorList>
            <person name="Sekiguchi Y."/>
            <person name="Tourlousse D.M."/>
        </authorList>
    </citation>
    <scope>NUCLEOTIDE SEQUENCE</scope>
    <source>
        <strain evidence="7">301</strain>
    </source>
</reference>
<dbReference type="Pfam" id="PF00753">
    <property type="entry name" value="Lactamase_B"/>
    <property type="match status" value="1"/>
</dbReference>
<keyword evidence="10" id="KW-1185">Reference proteome</keyword>
<feature type="region of interest" description="Disordered" evidence="5">
    <location>
        <begin position="24"/>
        <end position="62"/>
    </location>
</feature>
<organism evidence="7 9">
    <name type="scientific">Xanthobacter flavus</name>
    <dbReference type="NCBI Taxonomy" id="281"/>
    <lineage>
        <taxon>Bacteria</taxon>
        <taxon>Pseudomonadati</taxon>
        <taxon>Pseudomonadota</taxon>
        <taxon>Alphaproteobacteria</taxon>
        <taxon>Hyphomicrobiales</taxon>
        <taxon>Xanthobacteraceae</taxon>
        <taxon>Xanthobacter</taxon>
    </lineage>
</organism>
<dbReference type="EMBL" id="BSDO01000006">
    <property type="protein sequence ID" value="GLI24158.1"/>
    <property type="molecule type" value="Genomic_DNA"/>
</dbReference>
<name>A0A9W6CUL1_XANFL</name>
<dbReference type="GeneID" id="95764608"/>
<dbReference type="SUPFAM" id="SSF56281">
    <property type="entry name" value="Metallo-hydrolase/oxidoreductase"/>
    <property type="match status" value="1"/>
</dbReference>
<evidence type="ECO:0000256" key="4">
    <source>
        <dbReference type="ARBA" id="ARBA00022833"/>
    </source>
</evidence>
<dbReference type="EMBL" id="JAVDPY010000007">
    <property type="protein sequence ID" value="MDR6335291.1"/>
    <property type="molecule type" value="Genomic_DNA"/>
</dbReference>
<dbReference type="InterPro" id="IPR001279">
    <property type="entry name" value="Metallo-B-lactamas"/>
</dbReference>
<dbReference type="InterPro" id="IPR006311">
    <property type="entry name" value="TAT_signal"/>
</dbReference>
<feature type="domain" description="Metallo-beta-lactamase" evidence="6">
    <location>
        <begin position="117"/>
        <end position="320"/>
    </location>
</feature>
<feature type="compositionally biased region" description="Low complexity" evidence="5">
    <location>
        <begin position="27"/>
        <end position="38"/>
    </location>
</feature>
<sequence length="348" mass="37221">MTEVSRRTLMAGAAGMAGAIAGGLGGAAAQTPAQPVAGTQSTPAPNPDAAKPDPTKASGPVQVPSAYRYKVGDVVVTAISDGMRTIPLSDTFVRNQPKDAVNAALKKAYLPENQVPISFTVLLLDIGGKKVLIDTGNGGQAGPVGLVRGTLQDLEIDPASIDQVVISHFHQDHINGLLAADGTPAFPKAQLMVPEREWAFWMDDGQMSRAPDGLKAGFQNVRRVFKPFEGKVERYAWDKEVAPGLKAVGTPGHTPGHTSFELDSGFDTLFIQSDITNLPALFVANPGWHAMFDMDAAAAEAVRRKTYDRLAADRILVAGYHFPFPGAAYLEKQGDGYRYQPVYWRPVL</sequence>
<dbReference type="Proteomes" id="UP001144397">
    <property type="component" value="Unassembled WGS sequence"/>
</dbReference>
<dbReference type="InterPro" id="IPR036866">
    <property type="entry name" value="RibonucZ/Hydroxyglut_hydro"/>
</dbReference>
<dbReference type="PROSITE" id="PS51318">
    <property type="entry name" value="TAT"/>
    <property type="match status" value="1"/>
</dbReference>
<evidence type="ECO:0000313" key="10">
    <source>
        <dbReference type="Proteomes" id="UP001245370"/>
    </source>
</evidence>
<dbReference type="SMART" id="SM00849">
    <property type="entry name" value="Lactamase_B"/>
    <property type="match status" value="1"/>
</dbReference>
<dbReference type="AlphaFoldDB" id="A0A9W6CUL1"/>
<comment type="similarity">
    <text evidence="1">Belongs to the metallo-beta-lactamase superfamily.</text>
</comment>
<dbReference type="PANTHER" id="PTHR42978:SF6">
    <property type="entry name" value="QUORUM-QUENCHING LACTONASE YTNP-RELATED"/>
    <property type="match status" value="1"/>
</dbReference>
<evidence type="ECO:0000256" key="2">
    <source>
        <dbReference type="ARBA" id="ARBA00022723"/>
    </source>
</evidence>
<evidence type="ECO:0000313" key="7">
    <source>
        <dbReference type="EMBL" id="GLI24158.1"/>
    </source>
</evidence>
<reference evidence="8 10" key="2">
    <citation type="submission" date="2023-07" db="EMBL/GenBank/DDBJ databases">
        <title>Genomic Encyclopedia of Type Strains, Phase IV (KMG-IV): sequencing the most valuable type-strain genomes for metagenomic binning, comparative biology and taxonomic classification.</title>
        <authorList>
            <person name="Goeker M."/>
        </authorList>
    </citation>
    <scope>NUCLEOTIDE SEQUENCE [LARGE SCALE GENOMIC DNA]</scope>
    <source>
        <strain evidence="8 10">DSM 338</strain>
    </source>
</reference>
<evidence type="ECO:0000256" key="3">
    <source>
        <dbReference type="ARBA" id="ARBA00022801"/>
    </source>
</evidence>
<dbReference type="Proteomes" id="UP001245370">
    <property type="component" value="Unassembled WGS sequence"/>
</dbReference>
<keyword evidence="3" id="KW-0378">Hydrolase</keyword>
<accession>A0A9W6CUL1</accession>
<evidence type="ECO:0000313" key="9">
    <source>
        <dbReference type="Proteomes" id="UP001144397"/>
    </source>
</evidence>
<evidence type="ECO:0000313" key="8">
    <source>
        <dbReference type="EMBL" id="MDR6335291.1"/>
    </source>
</evidence>
<keyword evidence="4" id="KW-0862">Zinc</keyword>